<name>A0A0D9VQ37_9ORYZ</name>
<reference evidence="2" key="2">
    <citation type="submission" date="2013-12" db="EMBL/GenBank/DDBJ databases">
        <authorList>
            <person name="Yu Y."/>
            <person name="Lee S."/>
            <person name="de Baynast K."/>
            <person name="Wissotski M."/>
            <person name="Liu L."/>
            <person name="Talag J."/>
            <person name="Goicoechea J."/>
            <person name="Angelova A."/>
            <person name="Jetty R."/>
            <person name="Kudrna D."/>
            <person name="Golser W."/>
            <person name="Rivera L."/>
            <person name="Zhang J."/>
            <person name="Wing R."/>
        </authorList>
    </citation>
    <scope>NUCLEOTIDE SEQUENCE</scope>
</reference>
<dbReference type="Proteomes" id="UP000032180">
    <property type="component" value="Chromosome 3"/>
</dbReference>
<reference evidence="1" key="3">
    <citation type="submission" date="2015-04" db="UniProtKB">
        <authorList>
            <consortium name="EnsemblPlants"/>
        </authorList>
    </citation>
    <scope>IDENTIFICATION</scope>
</reference>
<keyword evidence="2" id="KW-1185">Reference proteome</keyword>
<dbReference type="Gramene" id="LPERR03G04810.1">
    <property type="protein sequence ID" value="LPERR03G04810.1"/>
    <property type="gene ID" value="LPERR03G04810"/>
</dbReference>
<evidence type="ECO:0000313" key="2">
    <source>
        <dbReference type="Proteomes" id="UP000032180"/>
    </source>
</evidence>
<sequence length="149" mass="16850">MGDHFLLDILIERSNWMDLFVRNPQVTTHFVPERCTFLQQWPGTLSTASLSIPLVLPKPDATDASCWPASVILANRAYIADYNNMNTATTQSRDGHKVQATFCLAEAPTISYFYAYCSNPSLSKLDFEALLERRVRLSFFEFTSTCLSP</sequence>
<reference evidence="1 2" key="1">
    <citation type="submission" date="2012-08" db="EMBL/GenBank/DDBJ databases">
        <title>Oryza genome evolution.</title>
        <authorList>
            <person name="Wing R.A."/>
        </authorList>
    </citation>
    <scope>NUCLEOTIDE SEQUENCE</scope>
</reference>
<accession>A0A0D9VQ37</accession>
<dbReference type="STRING" id="77586.A0A0D9VQ37"/>
<protein>
    <submittedName>
        <fullName evidence="1">Uncharacterized protein</fullName>
    </submittedName>
</protein>
<organism evidence="1 2">
    <name type="scientific">Leersia perrieri</name>
    <dbReference type="NCBI Taxonomy" id="77586"/>
    <lineage>
        <taxon>Eukaryota</taxon>
        <taxon>Viridiplantae</taxon>
        <taxon>Streptophyta</taxon>
        <taxon>Embryophyta</taxon>
        <taxon>Tracheophyta</taxon>
        <taxon>Spermatophyta</taxon>
        <taxon>Magnoliopsida</taxon>
        <taxon>Liliopsida</taxon>
        <taxon>Poales</taxon>
        <taxon>Poaceae</taxon>
        <taxon>BOP clade</taxon>
        <taxon>Oryzoideae</taxon>
        <taxon>Oryzeae</taxon>
        <taxon>Oryzinae</taxon>
        <taxon>Leersia</taxon>
    </lineage>
</organism>
<dbReference type="EnsemblPlants" id="LPERR03G04810.1">
    <property type="protein sequence ID" value="LPERR03G04810.1"/>
    <property type="gene ID" value="LPERR03G04810"/>
</dbReference>
<dbReference type="AlphaFoldDB" id="A0A0D9VQ37"/>
<proteinExistence type="predicted"/>
<dbReference type="HOGENOM" id="CLU_1752354_0_0_1"/>
<evidence type="ECO:0000313" key="1">
    <source>
        <dbReference type="EnsemblPlants" id="LPERR03G04810.1"/>
    </source>
</evidence>